<evidence type="ECO:0000313" key="13">
    <source>
        <dbReference type="EMBL" id="KZF20140.1"/>
    </source>
</evidence>
<dbReference type="FunFam" id="1.20.58.90:FF:000012">
    <property type="entry name" value="SNARE domain protein"/>
    <property type="match status" value="1"/>
</dbReference>
<dbReference type="AlphaFoldDB" id="A0A165A9R3"/>
<dbReference type="SUPFAM" id="SSF58038">
    <property type="entry name" value="SNARE fusion complex"/>
    <property type="match status" value="1"/>
</dbReference>
<evidence type="ECO:0000256" key="7">
    <source>
        <dbReference type="ARBA" id="ARBA00023034"/>
    </source>
</evidence>
<keyword evidence="14" id="KW-1185">Reference proteome</keyword>
<dbReference type="EMBL" id="KV407463">
    <property type="protein sequence ID" value="KZF20140.1"/>
    <property type="molecule type" value="Genomic_DNA"/>
</dbReference>
<dbReference type="SUPFAM" id="SSF47661">
    <property type="entry name" value="t-snare proteins"/>
    <property type="match status" value="1"/>
</dbReference>
<dbReference type="InParanoid" id="A0A165A9R3"/>
<evidence type="ECO:0000259" key="12">
    <source>
        <dbReference type="PROSITE" id="PS50192"/>
    </source>
</evidence>
<dbReference type="SMART" id="SM00397">
    <property type="entry name" value="t_SNARE"/>
    <property type="match status" value="1"/>
</dbReference>
<dbReference type="GO" id="GO:0000139">
    <property type="term" value="C:Golgi membrane"/>
    <property type="evidence" value="ECO:0007669"/>
    <property type="project" value="UniProtKB-SubCell"/>
</dbReference>
<dbReference type="OMA" id="EHDPYRF"/>
<sequence length="248" mass="27496">MSSTDAEDPFLQVQGDVLSLLNTTRPLFASYLRIRSLTSSPTSPELIQARTELESSLQDLSTDLQDLVDSVKAVEHDPYRYGIEIDEVERRRRLVGEVGGEIEDMREELAKAVSAAPVAGERSNNAGMAESLPPPSAFEPGHDDYAEFEQQRQLELMHEQDEALDDVFQTVGNLRRQADDMGRELEDQAGLLTDVDTMAERVGGKLQSGMKKVGWVLKKNEGENLYMPAPNSLTDPNFCVKIPCRVAA</sequence>
<dbReference type="InterPro" id="IPR010989">
    <property type="entry name" value="SNARE"/>
</dbReference>
<organism evidence="13 14">
    <name type="scientific">Xylona heveae (strain CBS 132557 / TC161)</name>
    <dbReference type="NCBI Taxonomy" id="1328760"/>
    <lineage>
        <taxon>Eukaryota</taxon>
        <taxon>Fungi</taxon>
        <taxon>Dikarya</taxon>
        <taxon>Ascomycota</taxon>
        <taxon>Pezizomycotina</taxon>
        <taxon>Xylonomycetes</taxon>
        <taxon>Xylonales</taxon>
        <taxon>Xylonaceae</taxon>
        <taxon>Xylona</taxon>
    </lineage>
</organism>
<keyword evidence="7" id="KW-0333">Golgi apparatus</keyword>
<feature type="domain" description="T-SNARE coiled-coil homology" evidence="12">
    <location>
        <begin position="154"/>
        <end position="216"/>
    </location>
</feature>
<dbReference type="GO" id="GO:0048193">
    <property type="term" value="P:Golgi vesicle transport"/>
    <property type="evidence" value="ECO:0007669"/>
    <property type="project" value="InterPro"/>
</dbReference>
<dbReference type="FunFam" id="1.20.5.110:FF:000006">
    <property type="entry name" value="Syntaxin 6"/>
    <property type="match status" value="1"/>
</dbReference>
<dbReference type="RefSeq" id="XP_018185695.1">
    <property type="nucleotide sequence ID" value="XM_018335388.1"/>
</dbReference>
<keyword evidence="4" id="KW-0812">Transmembrane</keyword>
<evidence type="ECO:0000256" key="8">
    <source>
        <dbReference type="ARBA" id="ARBA00023054"/>
    </source>
</evidence>
<keyword evidence="3" id="KW-0813">Transport</keyword>
<keyword evidence="9" id="KW-0472">Membrane</keyword>
<dbReference type="InterPro" id="IPR048036">
    <property type="entry name" value="Tlg1p-like_N"/>
</dbReference>
<comment type="subcellular location">
    <subcellularLocation>
        <location evidence="1">Golgi apparatus membrane</location>
        <topology evidence="1">Single-pass type IV membrane protein</topology>
    </subcellularLocation>
</comment>
<reference evidence="13 14" key="1">
    <citation type="journal article" date="2016" name="Fungal Biol.">
        <title>The genome of Xylona heveae provides a window into fungal endophytism.</title>
        <authorList>
            <person name="Gazis R."/>
            <person name="Kuo A."/>
            <person name="Riley R."/>
            <person name="LaButti K."/>
            <person name="Lipzen A."/>
            <person name="Lin J."/>
            <person name="Amirebrahimi M."/>
            <person name="Hesse C.N."/>
            <person name="Spatafora J.W."/>
            <person name="Henrissat B."/>
            <person name="Hainaut M."/>
            <person name="Grigoriev I.V."/>
            <person name="Hibbett D.S."/>
        </authorList>
    </citation>
    <scope>NUCLEOTIDE SEQUENCE [LARGE SCALE GENOMIC DNA]</scope>
    <source>
        <strain evidence="13 14">TC161</strain>
    </source>
</reference>
<dbReference type="GeneID" id="28900525"/>
<feature type="coiled-coil region" evidence="11">
    <location>
        <begin position="50"/>
        <end position="77"/>
    </location>
</feature>
<dbReference type="InterPro" id="IPR015260">
    <property type="entry name" value="Syntaxin-6/10/61_N"/>
</dbReference>
<accession>A0A165A9R3</accession>
<dbReference type="PROSITE" id="PS50192">
    <property type="entry name" value="T_SNARE"/>
    <property type="match status" value="1"/>
</dbReference>
<dbReference type="GO" id="GO:0015031">
    <property type="term" value="P:protein transport"/>
    <property type="evidence" value="ECO:0007669"/>
    <property type="project" value="UniProtKB-KW"/>
</dbReference>
<dbReference type="Pfam" id="PF09177">
    <property type="entry name" value="STX6_10_61_N"/>
    <property type="match status" value="1"/>
</dbReference>
<evidence type="ECO:0000256" key="4">
    <source>
        <dbReference type="ARBA" id="ARBA00022692"/>
    </source>
</evidence>
<evidence type="ECO:0000313" key="14">
    <source>
        <dbReference type="Proteomes" id="UP000076632"/>
    </source>
</evidence>
<evidence type="ECO:0000256" key="11">
    <source>
        <dbReference type="SAM" id="Coils"/>
    </source>
</evidence>
<name>A0A165A9R3_XYLHT</name>
<evidence type="ECO:0000256" key="10">
    <source>
        <dbReference type="ARBA" id="ARBA00073343"/>
    </source>
</evidence>
<evidence type="ECO:0000256" key="3">
    <source>
        <dbReference type="ARBA" id="ARBA00022448"/>
    </source>
</evidence>
<evidence type="ECO:0000256" key="9">
    <source>
        <dbReference type="ARBA" id="ARBA00023136"/>
    </source>
</evidence>
<comment type="similarity">
    <text evidence="2">Belongs to the syntaxin family.</text>
</comment>
<evidence type="ECO:0000256" key="6">
    <source>
        <dbReference type="ARBA" id="ARBA00022989"/>
    </source>
</evidence>
<protein>
    <recommendedName>
        <fullName evidence="10">t-SNARE affecting a late Golgi compartment protein 1</fullName>
    </recommendedName>
</protein>
<dbReference type="CDD" id="cd15851">
    <property type="entry name" value="SNARE_Syntaxin6"/>
    <property type="match status" value="1"/>
</dbReference>
<keyword evidence="6" id="KW-1133">Transmembrane helix</keyword>
<dbReference type="InterPro" id="IPR000727">
    <property type="entry name" value="T_SNARE_dom"/>
</dbReference>
<dbReference type="Gene3D" id="1.20.5.110">
    <property type="match status" value="1"/>
</dbReference>
<proteinExistence type="inferred from homology"/>
<evidence type="ECO:0000256" key="5">
    <source>
        <dbReference type="ARBA" id="ARBA00022927"/>
    </source>
</evidence>
<dbReference type="OrthoDB" id="546861at2759"/>
<evidence type="ECO:0000256" key="2">
    <source>
        <dbReference type="ARBA" id="ARBA00009063"/>
    </source>
</evidence>
<keyword evidence="5" id="KW-0653">Protein transport</keyword>
<dbReference type="FunCoup" id="A0A165A9R3">
    <property type="interactions" value="261"/>
</dbReference>
<dbReference type="CDD" id="cd21444">
    <property type="entry name" value="SNARE_NTD_Tlg1p-like"/>
    <property type="match status" value="1"/>
</dbReference>
<dbReference type="Gene3D" id="1.20.58.90">
    <property type="match status" value="1"/>
</dbReference>
<keyword evidence="8 11" id="KW-0175">Coiled coil</keyword>
<dbReference type="Proteomes" id="UP000076632">
    <property type="component" value="Unassembled WGS sequence"/>
</dbReference>
<dbReference type="STRING" id="1328760.A0A165A9R3"/>
<evidence type="ECO:0000256" key="1">
    <source>
        <dbReference type="ARBA" id="ARBA00004409"/>
    </source>
</evidence>
<gene>
    <name evidence="13" type="ORF">L228DRAFT_270238</name>
</gene>